<reference evidence="2 3" key="1">
    <citation type="submission" date="2023-04" db="EMBL/GenBank/DDBJ databases">
        <title>Genome of Basidiobolus ranarum AG-B5.</title>
        <authorList>
            <person name="Stajich J.E."/>
            <person name="Carter-House D."/>
            <person name="Gryganskyi A."/>
        </authorList>
    </citation>
    <scope>NUCLEOTIDE SEQUENCE [LARGE SCALE GENOMIC DNA]</scope>
    <source>
        <strain evidence="2 3">AG-B5</strain>
    </source>
</reference>
<accession>A0ABR2VYC3</accession>
<comment type="caution">
    <text evidence="2">The sequence shown here is derived from an EMBL/GenBank/DDBJ whole genome shotgun (WGS) entry which is preliminary data.</text>
</comment>
<proteinExistence type="predicted"/>
<keyword evidence="3" id="KW-1185">Reference proteome</keyword>
<gene>
    <name evidence="2" type="ORF">K7432_008568</name>
</gene>
<name>A0ABR2VYC3_9FUNG</name>
<sequence length="157" mass="16535">MKFGCIIGIFITIIGMVIAAENYLPQLPPNSACEDAPTYSVCRSNALAAICPPSDNLCNCRQAQNLLRCLSSCTRDPTIAKLSGPQSAEVQKYCPLVPTSILTAEPSITSPASAASTSSTTGGNPMQSSILNSAHYKEPLYFLSGGVVILTLLNTYS</sequence>
<evidence type="ECO:0000313" key="3">
    <source>
        <dbReference type="Proteomes" id="UP001479436"/>
    </source>
</evidence>
<organism evidence="2 3">
    <name type="scientific">Basidiobolus ranarum</name>
    <dbReference type="NCBI Taxonomy" id="34480"/>
    <lineage>
        <taxon>Eukaryota</taxon>
        <taxon>Fungi</taxon>
        <taxon>Fungi incertae sedis</taxon>
        <taxon>Zoopagomycota</taxon>
        <taxon>Entomophthoromycotina</taxon>
        <taxon>Basidiobolomycetes</taxon>
        <taxon>Basidiobolales</taxon>
        <taxon>Basidiobolaceae</taxon>
        <taxon>Basidiobolus</taxon>
    </lineage>
</organism>
<dbReference type="EMBL" id="JASJQH010007358">
    <property type="protein sequence ID" value="KAK9710218.1"/>
    <property type="molecule type" value="Genomic_DNA"/>
</dbReference>
<evidence type="ECO:0000313" key="2">
    <source>
        <dbReference type="EMBL" id="KAK9710218.1"/>
    </source>
</evidence>
<dbReference type="Proteomes" id="UP001479436">
    <property type="component" value="Unassembled WGS sequence"/>
</dbReference>
<feature type="signal peptide" evidence="1">
    <location>
        <begin position="1"/>
        <end position="19"/>
    </location>
</feature>
<evidence type="ECO:0000256" key="1">
    <source>
        <dbReference type="SAM" id="SignalP"/>
    </source>
</evidence>
<protein>
    <submittedName>
        <fullName evidence="2">Uncharacterized protein</fullName>
    </submittedName>
</protein>
<feature type="chain" id="PRO_5046226092" evidence="1">
    <location>
        <begin position="20"/>
        <end position="157"/>
    </location>
</feature>
<keyword evidence="1" id="KW-0732">Signal</keyword>